<evidence type="ECO:0000313" key="2">
    <source>
        <dbReference type="Proteomes" id="UP001283361"/>
    </source>
</evidence>
<reference evidence="1" key="1">
    <citation type="journal article" date="2023" name="G3 (Bethesda)">
        <title>A reference genome for the long-term kleptoplast-retaining sea slug Elysia crispata morphotype clarki.</title>
        <authorList>
            <person name="Eastman K.E."/>
            <person name="Pendleton A.L."/>
            <person name="Shaikh M.A."/>
            <person name="Suttiyut T."/>
            <person name="Ogas R."/>
            <person name="Tomko P."/>
            <person name="Gavelis G."/>
            <person name="Widhalm J.R."/>
            <person name="Wisecaver J.H."/>
        </authorList>
    </citation>
    <scope>NUCLEOTIDE SEQUENCE</scope>
    <source>
        <strain evidence="1">ECLA1</strain>
    </source>
</reference>
<keyword evidence="2" id="KW-1185">Reference proteome</keyword>
<dbReference type="AlphaFoldDB" id="A0AAE1DEA2"/>
<organism evidence="1 2">
    <name type="scientific">Elysia crispata</name>
    <name type="common">lettuce slug</name>
    <dbReference type="NCBI Taxonomy" id="231223"/>
    <lineage>
        <taxon>Eukaryota</taxon>
        <taxon>Metazoa</taxon>
        <taxon>Spiralia</taxon>
        <taxon>Lophotrochozoa</taxon>
        <taxon>Mollusca</taxon>
        <taxon>Gastropoda</taxon>
        <taxon>Heterobranchia</taxon>
        <taxon>Euthyneura</taxon>
        <taxon>Panpulmonata</taxon>
        <taxon>Sacoglossa</taxon>
        <taxon>Placobranchoidea</taxon>
        <taxon>Plakobranchidae</taxon>
        <taxon>Elysia</taxon>
    </lineage>
</organism>
<sequence>MMSTEIMPSSSFSMPFMTASVLIDGTNETSNIAEKQMIFNLGLASLNFTTDLDNETSARFISLSNLVCNEVVGNLSTLPNGTNCTVLDFRAGSVFAIIQLTFPDLIENSQKSYSAINSIHGSLVTNDDIFASISRQDNTPV</sequence>
<evidence type="ECO:0000313" key="1">
    <source>
        <dbReference type="EMBL" id="KAK3767504.1"/>
    </source>
</evidence>
<accession>A0AAE1DEA2</accession>
<comment type="caution">
    <text evidence="1">The sequence shown here is derived from an EMBL/GenBank/DDBJ whole genome shotgun (WGS) entry which is preliminary data.</text>
</comment>
<dbReference type="InterPro" id="IPR036364">
    <property type="entry name" value="SEA_dom_sf"/>
</dbReference>
<dbReference type="Proteomes" id="UP001283361">
    <property type="component" value="Unassembled WGS sequence"/>
</dbReference>
<dbReference type="SUPFAM" id="SSF82671">
    <property type="entry name" value="SEA domain"/>
    <property type="match status" value="1"/>
</dbReference>
<protein>
    <submittedName>
        <fullName evidence="1">Uncharacterized protein</fullName>
    </submittedName>
</protein>
<proteinExistence type="predicted"/>
<dbReference type="EMBL" id="JAWDGP010004142">
    <property type="protein sequence ID" value="KAK3767504.1"/>
    <property type="molecule type" value="Genomic_DNA"/>
</dbReference>
<name>A0AAE1DEA2_9GAST</name>
<gene>
    <name evidence="1" type="ORF">RRG08_057714</name>
</gene>